<protein>
    <submittedName>
        <fullName evidence="3">Uncharacterized protein si:ch211-167j6.3 isoform X1</fullName>
    </submittedName>
</protein>
<evidence type="ECO:0000313" key="2">
    <source>
        <dbReference type="Proteomes" id="UP000221080"/>
    </source>
</evidence>
<dbReference type="OrthoDB" id="8948932at2759"/>
<dbReference type="AlphaFoldDB" id="A0A979F493"/>
<feature type="region of interest" description="Disordered" evidence="1">
    <location>
        <begin position="130"/>
        <end position="159"/>
    </location>
</feature>
<dbReference type="RefSeq" id="XP_047014720.1">
    <property type="nucleotide sequence ID" value="XM_047158764.2"/>
</dbReference>
<keyword evidence="2" id="KW-1185">Reference proteome</keyword>
<feature type="region of interest" description="Disordered" evidence="1">
    <location>
        <begin position="1"/>
        <end position="39"/>
    </location>
</feature>
<evidence type="ECO:0000256" key="1">
    <source>
        <dbReference type="SAM" id="MobiDB-lite"/>
    </source>
</evidence>
<name>A0A979F493_ICTPU</name>
<evidence type="ECO:0000313" key="3">
    <source>
        <dbReference type="RefSeq" id="XP_047014720.1"/>
    </source>
</evidence>
<proteinExistence type="predicted"/>
<organism evidence="2 3">
    <name type="scientific">Ictalurus punctatus</name>
    <name type="common">Channel catfish</name>
    <name type="synonym">Silurus punctatus</name>
    <dbReference type="NCBI Taxonomy" id="7998"/>
    <lineage>
        <taxon>Eukaryota</taxon>
        <taxon>Metazoa</taxon>
        <taxon>Chordata</taxon>
        <taxon>Craniata</taxon>
        <taxon>Vertebrata</taxon>
        <taxon>Euteleostomi</taxon>
        <taxon>Actinopterygii</taxon>
        <taxon>Neopterygii</taxon>
        <taxon>Teleostei</taxon>
        <taxon>Ostariophysi</taxon>
        <taxon>Siluriformes</taxon>
        <taxon>Ictaluridae</taxon>
        <taxon>Ictalurus</taxon>
    </lineage>
</organism>
<reference evidence="2" key="1">
    <citation type="journal article" date="2016" name="Nat. Commun.">
        <title>The channel catfish genome sequence provides insights into the evolution of scale formation in teleosts.</title>
        <authorList>
            <person name="Liu Z."/>
            <person name="Liu S."/>
            <person name="Yao J."/>
            <person name="Bao L."/>
            <person name="Zhang J."/>
            <person name="Li Y."/>
            <person name="Jiang C."/>
            <person name="Sun L."/>
            <person name="Wang R."/>
            <person name="Zhang Y."/>
            <person name="Zhou T."/>
            <person name="Zeng Q."/>
            <person name="Fu Q."/>
            <person name="Gao S."/>
            <person name="Li N."/>
            <person name="Koren S."/>
            <person name="Jiang Y."/>
            <person name="Zimin A."/>
            <person name="Xu P."/>
            <person name="Phillippy A.M."/>
            <person name="Geng X."/>
            <person name="Song L."/>
            <person name="Sun F."/>
            <person name="Li C."/>
            <person name="Wang X."/>
            <person name="Chen A."/>
            <person name="Jin Y."/>
            <person name="Yuan Z."/>
            <person name="Yang Y."/>
            <person name="Tan S."/>
            <person name="Peatman E."/>
            <person name="Lu J."/>
            <person name="Qin Z."/>
            <person name="Dunham R."/>
            <person name="Li Z."/>
            <person name="Sonstegard T."/>
            <person name="Feng J."/>
            <person name="Danzmann R.G."/>
            <person name="Schroeder S."/>
            <person name="Scheffler B."/>
            <person name="Duke M.V."/>
            <person name="Ballard L."/>
            <person name="Kucuktas H."/>
            <person name="Kaltenboeck L."/>
            <person name="Liu H."/>
            <person name="Armbruster J."/>
            <person name="Xie Y."/>
            <person name="Kirby M.L."/>
            <person name="Tian Y."/>
            <person name="Flanagan M.E."/>
            <person name="Mu W."/>
            <person name="Waldbieser G.C."/>
        </authorList>
    </citation>
    <scope>NUCLEOTIDE SEQUENCE [LARGE SCALE GENOMIC DNA]</scope>
    <source>
        <strain evidence="2">SDA103</strain>
    </source>
</reference>
<gene>
    <name evidence="3" type="primary">si:ch211-167j6.3</name>
</gene>
<accession>A0A979F493</accession>
<dbReference type="GeneID" id="124628679"/>
<reference evidence="3" key="2">
    <citation type="submission" date="2025-08" db="UniProtKB">
        <authorList>
            <consortium name="RefSeq"/>
        </authorList>
    </citation>
    <scope>IDENTIFICATION</scope>
    <source>
        <tissue evidence="3">Blood</tissue>
    </source>
</reference>
<dbReference type="KEGG" id="ipu:124628679"/>
<sequence>MDSPHDDKDVQDLSKRLKDATSKLQRVKSEREEVNMEVHQRREDMDRRMLLLLHVDNRVCDALIELEAAKQKKQTLVQLIESLSTHTWETKLSSVSVSVMQEKVEVLEEEENKLKLQCEQVKKALDDVQESTEQVALEESQTKENATVAKPVRKRGTLT</sequence>
<dbReference type="Proteomes" id="UP000221080">
    <property type="component" value="Chromosome 6"/>
</dbReference>